<dbReference type="CDD" id="cd18804">
    <property type="entry name" value="SF2_C_priA"/>
    <property type="match status" value="1"/>
</dbReference>
<keyword evidence="4 11" id="KW-0547">Nucleotide-binding</keyword>
<comment type="similarity">
    <text evidence="11">Belongs to the helicase family. PriA subfamily.</text>
</comment>
<dbReference type="InterPro" id="IPR042115">
    <property type="entry name" value="PriA_3primeBD_sf"/>
</dbReference>
<keyword evidence="10 11" id="KW-0413">Isomerase</keyword>
<dbReference type="InterPro" id="IPR014001">
    <property type="entry name" value="Helicase_ATP-bd"/>
</dbReference>
<dbReference type="PANTHER" id="PTHR30580:SF0">
    <property type="entry name" value="PRIMOSOMAL PROTEIN N"/>
    <property type="match status" value="1"/>
</dbReference>
<evidence type="ECO:0000256" key="5">
    <source>
        <dbReference type="ARBA" id="ARBA00022801"/>
    </source>
</evidence>
<dbReference type="Pfam" id="PF00270">
    <property type="entry name" value="DEAD"/>
    <property type="match status" value="1"/>
</dbReference>
<dbReference type="InterPro" id="IPR005259">
    <property type="entry name" value="PriA"/>
</dbReference>
<dbReference type="InterPro" id="IPR041236">
    <property type="entry name" value="PriA_C"/>
</dbReference>
<protein>
    <recommendedName>
        <fullName evidence="11">Replication restart protein PriA</fullName>
    </recommendedName>
    <alternativeName>
        <fullName evidence="11">ATP-dependent DNA helicase PriA</fullName>
        <ecNumber evidence="11">5.6.2.4</ecNumber>
    </alternativeName>
    <alternativeName>
        <fullName evidence="11">DNA 3'-5' helicase PriA</fullName>
    </alternativeName>
</protein>
<name>A0ABV6YPF5_UNCEI</name>
<comment type="caution">
    <text evidence="14">The sequence shown here is derived from an EMBL/GenBank/DDBJ whole genome shotgun (WGS) entry which is preliminary data.</text>
</comment>
<dbReference type="PANTHER" id="PTHR30580">
    <property type="entry name" value="PRIMOSOMAL PROTEIN N"/>
    <property type="match status" value="1"/>
</dbReference>
<evidence type="ECO:0000256" key="12">
    <source>
        <dbReference type="SAM" id="MobiDB-lite"/>
    </source>
</evidence>
<evidence type="ECO:0000256" key="6">
    <source>
        <dbReference type="ARBA" id="ARBA00022806"/>
    </source>
</evidence>
<dbReference type="SMART" id="SM00490">
    <property type="entry name" value="HELICc"/>
    <property type="match status" value="1"/>
</dbReference>
<dbReference type="InterPro" id="IPR001650">
    <property type="entry name" value="Helicase_C-like"/>
</dbReference>
<dbReference type="Gene3D" id="3.40.1440.60">
    <property type="entry name" value="PriA, 3(prime) DNA-binding domain"/>
    <property type="match status" value="1"/>
</dbReference>
<accession>A0ABV6YPF5</accession>
<feature type="binding site" evidence="11">
    <location>
        <position position="473"/>
    </location>
    <ligand>
        <name>Zn(2+)</name>
        <dbReference type="ChEBI" id="CHEBI:29105"/>
        <label>1</label>
    </ligand>
</feature>
<evidence type="ECO:0000256" key="9">
    <source>
        <dbReference type="ARBA" id="ARBA00023125"/>
    </source>
</evidence>
<comment type="subunit">
    <text evidence="11">Component of the replication restart primosome.</text>
</comment>
<evidence type="ECO:0000256" key="2">
    <source>
        <dbReference type="ARBA" id="ARBA00022705"/>
    </source>
</evidence>
<feature type="binding site" evidence="11">
    <location>
        <position position="479"/>
    </location>
    <ligand>
        <name>Zn(2+)</name>
        <dbReference type="ChEBI" id="CHEBI:29105"/>
        <label>2</label>
    </ligand>
</feature>
<dbReference type="Pfam" id="PF18319">
    <property type="entry name" value="Zn_ribbon_PriA"/>
    <property type="match status" value="1"/>
</dbReference>
<evidence type="ECO:0000313" key="14">
    <source>
        <dbReference type="EMBL" id="MFC1799944.1"/>
    </source>
</evidence>
<dbReference type="HAMAP" id="MF_00983">
    <property type="entry name" value="PriA"/>
    <property type="match status" value="1"/>
</dbReference>
<evidence type="ECO:0000313" key="15">
    <source>
        <dbReference type="Proteomes" id="UP001594288"/>
    </source>
</evidence>
<dbReference type="SMART" id="SM00487">
    <property type="entry name" value="DEXDc"/>
    <property type="match status" value="1"/>
</dbReference>
<feature type="binding site" evidence="11">
    <location>
        <position position="500"/>
    </location>
    <ligand>
        <name>Zn(2+)</name>
        <dbReference type="ChEBI" id="CHEBI:29105"/>
        <label>2</label>
    </ligand>
</feature>
<evidence type="ECO:0000259" key="13">
    <source>
        <dbReference type="PROSITE" id="PS51192"/>
    </source>
</evidence>
<reference evidence="14 15" key="1">
    <citation type="submission" date="2024-09" db="EMBL/GenBank/DDBJ databases">
        <authorList>
            <person name="D'Angelo T."/>
        </authorList>
    </citation>
    <scope>NUCLEOTIDE SEQUENCE [LARGE SCALE GENOMIC DNA]</scope>
    <source>
        <strain evidence="14">SAG AM-311-F02</strain>
    </source>
</reference>
<dbReference type="Proteomes" id="UP001594288">
    <property type="component" value="Unassembled WGS sequence"/>
</dbReference>
<dbReference type="Pfam" id="PF17764">
    <property type="entry name" value="PriA_3primeBD"/>
    <property type="match status" value="1"/>
</dbReference>
<comment type="cofactor">
    <cofactor evidence="11">
        <name>Zn(2+)</name>
        <dbReference type="ChEBI" id="CHEBI:29105"/>
    </cofactor>
    <text evidence="11">Binds 2 zinc ions per subunit.</text>
</comment>
<comment type="catalytic activity">
    <reaction evidence="11">
        <text>ATP + H2O = ADP + phosphate + H(+)</text>
        <dbReference type="Rhea" id="RHEA:13065"/>
        <dbReference type="ChEBI" id="CHEBI:15377"/>
        <dbReference type="ChEBI" id="CHEBI:15378"/>
        <dbReference type="ChEBI" id="CHEBI:30616"/>
        <dbReference type="ChEBI" id="CHEBI:43474"/>
        <dbReference type="ChEBI" id="CHEBI:456216"/>
        <dbReference type="EC" id="5.6.2.4"/>
    </reaction>
</comment>
<feature type="region of interest" description="Disordered" evidence="12">
    <location>
        <begin position="200"/>
        <end position="223"/>
    </location>
</feature>
<dbReference type="Pfam" id="PF18074">
    <property type="entry name" value="PriA_C"/>
    <property type="match status" value="1"/>
</dbReference>
<dbReference type="EC" id="5.6.2.4" evidence="11"/>
<gene>
    <name evidence="11 14" type="primary">priA</name>
    <name evidence="14" type="ORF">ACFL2Z_03430</name>
</gene>
<sequence length="780" mass="85289">MKRTLKADVAVPIPIEKTLAYSVPSELEDLINVGARVTVPLRGKVVTGFVRSLSRVGEGERKLKAVKSIADANPVLTEELYELAGWIAGYYMAPIGEVLAAMSPPAVKFKRVYKLEKAPGDLELEMIKASDPVRGAIIDALSSGKPIGLDTVKRKAGTPDIENQLQSLEADNYISHKTVAVKRRGSRLLAKKLEAMAASLADDGPGEGGESGEPAGPPKTPDRRRDEALLLTAHQEAAFQGISKNIDEAEFGVSLILGVTGSGKTEVYLRLIERVVAKGRKAIYLVPEIALTPQIMERVGERFGGRAALLHSGLSTGERYDTWQRIMAGDVDVVVGARSAVFAPFKDLGLIVVDEEHDTSYKQQDSPRYNAREVAIVRARAAGAVVVMGSATPTIETYHAALEGRYGFHELPERISGGVLPEVEVVDMRERYSESPLSEEARKAIEASVERDEQVLLFLNRRGFSNFIQCADCGLVPRCRNCCVSLTFHSGRKDLKCHYCDHTEPGWDECPKCGGSNITYVGLGTQRVEDHIAEKFPDTTCARFDRDATRRKGSTEALLNDFGSGMVRFLVGTQMLAKGHDFRSVGLVVVVNADVSMNLPDFRSGERTFQILTQVAGRAGRGEVAGKVIVQTFNPDHHSLKYVTAHDFKGFYAEEAEMRQELGYPPFSRLIRVVVEAREQAQAETAARNLASLAAQQAEALHKAGSFNQDGSPRNKIEVIGPSRAPLAKLRNVHRWHLMVRGAPRKNLSPFVRKCLDTLRAGSLSPGVKFSVDVDPQVMI</sequence>
<evidence type="ECO:0000256" key="11">
    <source>
        <dbReference type="HAMAP-Rule" id="MF_00983"/>
    </source>
</evidence>
<feature type="binding site" evidence="11">
    <location>
        <position position="470"/>
    </location>
    <ligand>
        <name>Zn(2+)</name>
        <dbReference type="ChEBI" id="CHEBI:29105"/>
        <label>1</label>
    </ligand>
</feature>
<feature type="binding site" evidence="11">
    <location>
        <position position="497"/>
    </location>
    <ligand>
        <name>Zn(2+)</name>
        <dbReference type="ChEBI" id="CHEBI:29105"/>
        <label>2</label>
    </ligand>
</feature>
<evidence type="ECO:0000256" key="7">
    <source>
        <dbReference type="ARBA" id="ARBA00022833"/>
    </source>
</evidence>
<keyword evidence="6 11" id="KW-0347">Helicase</keyword>
<dbReference type="SUPFAM" id="SSF52540">
    <property type="entry name" value="P-loop containing nucleoside triphosphate hydrolases"/>
    <property type="match status" value="1"/>
</dbReference>
<dbReference type="InterPro" id="IPR041222">
    <property type="entry name" value="PriA_3primeBD"/>
</dbReference>
<keyword evidence="2 11" id="KW-0235">DNA replication</keyword>
<feature type="domain" description="Helicase ATP-binding" evidence="13">
    <location>
        <begin position="245"/>
        <end position="411"/>
    </location>
</feature>
<proteinExistence type="inferred from homology"/>
<organism evidence="14 15">
    <name type="scientific">Eiseniibacteriota bacterium</name>
    <dbReference type="NCBI Taxonomy" id="2212470"/>
    <lineage>
        <taxon>Bacteria</taxon>
        <taxon>Candidatus Eiseniibacteriota</taxon>
    </lineage>
</organism>
<evidence type="ECO:0000256" key="1">
    <source>
        <dbReference type="ARBA" id="ARBA00022515"/>
    </source>
</evidence>
<comment type="function">
    <text evidence="11">Initiates the restart of stalled replication forks, which reloads the replicative helicase on sites other than the origin of replication. Recognizes and binds to abandoned replication forks and remodels them to uncover a helicase loading site. Promotes assembly of the primosome at these replication forks.</text>
</comment>
<dbReference type="InterPro" id="IPR027417">
    <property type="entry name" value="P-loop_NTPase"/>
</dbReference>
<feature type="binding site" evidence="11">
    <location>
        <position position="513"/>
    </location>
    <ligand>
        <name>Zn(2+)</name>
        <dbReference type="ChEBI" id="CHEBI:29105"/>
        <label>1</label>
    </ligand>
</feature>
<evidence type="ECO:0000256" key="10">
    <source>
        <dbReference type="ARBA" id="ARBA00023235"/>
    </source>
</evidence>
<dbReference type="NCBIfam" id="TIGR00595">
    <property type="entry name" value="priA"/>
    <property type="match status" value="1"/>
</dbReference>
<feature type="binding site" evidence="11">
    <location>
        <position position="482"/>
    </location>
    <ligand>
        <name>Zn(2+)</name>
        <dbReference type="ChEBI" id="CHEBI:29105"/>
        <label>2</label>
    </ligand>
</feature>
<dbReference type="CDD" id="cd17929">
    <property type="entry name" value="DEXHc_priA"/>
    <property type="match status" value="1"/>
</dbReference>
<dbReference type="Pfam" id="PF00271">
    <property type="entry name" value="Helicase_C"/>
    <property type="match status" value="1"/>
</dbReference>
<keyword evidence="3 11" id="KW-0479">Metal-binding</keyword>
<evidence type="ECO:0000256" key="3">
    <source>
        <dbReference type="ARBA" id="ARBA00022723"/>
    </source>
</evidence>
<dbReference type="PROSITE" id="PS51192">
    <property type="entry name" value="HELICASE_ATP_BIND_1"/>
    <property type="match status" value="1"/>
</dbReference>
<keyword evidence="15" id="KW-1185">Reference proteome</keyword>
<feature type="binding site" evidence="11">
    <location>
        <position position="510"/>
    </location>
    <ligand>
        <name>Zn(2+)</name>
        <dbReference type="ChEBI" id="CHEBI:29105"/>
        <label>1</label>
    </ligand>
</feature>
<evidence type="ECO:0000256" key="4">
    <source>
        <dbReference type="ARBA" id="ARBA00022741"/>
    </source>
</evidence>
<keyword evidence="7 11" id="KW-0862">Zinc</keyword>
<dbReference type="InterPro" id="IPR040498">
    <property type="entry name" value="PriA_CRR"/>
</dbReference>
<evidence type="ECO:0000256" key="8">
    <source>
        <dbReference type="ARBA" id="ARBA00022840"/>
    </source>
</evidence>
<keyword evidence="8 11" id="KW-0067">ATP-binding</keyword>
<dbReference type="EMBL" id="JBHPEI010000046">
    <property type="protein sequence ID" value="MFC1799944.1"/>
    <property type="molecule type" value="Genomic_DNA"/>
</dbReference>
<keyword evidence="5 11" id="KW-0378">Hydrolase</keyword>
<dbReference type="InterPro" id="IPR011545">
    <property type="entry name" value="DEAD/DEAH_box_helicase_dom"/>
</dbReference>
<dbReference type="Gene3D" id="3.40.50.300">
    <property type="entry name" value="P-loop containing nucleotide triphosphate hydrolases"/>
    <property type="match status" value="2"/>
</dbReference>
<comment type="catalytic activity">
    <reaction evidence="11">
        <text>Couples ATP hydrolysis with the unwinding of duplex DNA by translocating in the 3'-5' direction.</text>
        <dbReference type="EC" id="5.6.2.4"/>
    </reaction>
</comment>
<keyword evidence="1 11" id="KW-0639">Primosome</keyword>
<keyword evidence="9 11" id="KW-0238">DNA-binding</keyword>